<dbReference type="Proteomes" id="UP000236454">
    <property type="component" value="Unassembled WGS sequence"/>
</dbReference>
<dbReference type="Gene3D" id="2.20.110.10">
    <property type="entry name" value="Histone H3 K4-specific methyltransferase SET7/9 N-terminal domain"/>
    <property type="match status" value="3"/>
</dbReference>
<reference evidence="1 2" key="1">
    <citation type="submission" date="2016-10" db="EMBL/GenBank/DDBJ databases">
        <authorList>
            <person name="de Groot N.N."/>
        </authorList>
    </citation>
    <scope>NUCLEOTIDE SEQUENCE [LARGE SCALE GENOMIC DNA]</scope>
    <source>
        <strain evidence="1 2">CGMCC 1.7005</strain>
    </source>
</reference>
<gene>
    <name evidence="1" type="ORF">SAMN05216474_2485</name>
</gene>
<dbReference type="Pfam" id="PF07661">
    <property type="entry name" value="MORN_2"/>
    <property type="match status" value="2"/>
</dbReference>
<sequence>MLVAIRMKTITIILILVPFLSFSQTKEGYIDENGWKQGMHKGYSGSWLFERTYVNDTLTGPFRKYTKDGTTWETGFFKNKEYDSLWIEYYSDGSVETIKNYNQGIKQGEFKEFYKSGKLKYEAVFNSDTLVGEAKNYFESGAIRAKGNRRNGEWITYHANGEIASIEKFKDGKLNGDLFKYNEKGEQILPVFIKQTFPDTNVVNSSNLNIYVMFDQPKREQRVLRFGEHLFRGATVCLNGSNIVLKYGNEYVVLKENGVELKTSSTLTCSTELTTTKFGINREVKELPIGEWDIKYIEKDVDHKTSLGKLVIHIKQLKCDDTGTNPVTLKRQEGNLEILNIDNLQFFEYDINNDGQNELYILSYASCQGYLKIYKIEE</sequence>
<accession>A0A1I7B298</accession>
<organism evidence="1 2">
    <name type="scientific">Lishizhenia tianjinensis</name>
    <dbReference type="NCBI Taxonomy" id="477690"/>
    <lineage>
        <taxon>Bacteria</taxon>
        <taxon>Pseudomonadati</taxon>
        <taxon>Bacteroidota</taxon>
        <taxon>Flavobacteriia</taxon>
        <taxon>Flavobacteriales</taxon>
        <taxon>Crocinitomicaceae</taxon>
        <taxon>Lishizhenia</taxon>
    </lineage>
</organism>
<dbReference type="InterPro" id="IPR011652">
    <property type="entry name" value="MORN_2"/>
</dbReference>
<dbReference type="STRING" id="477690.SAMN05216474_2485"/>
<evidence type="ECO:0000313" key="2">
    <source>
        <dbReference type="Proteomes" id="UP000236454"/>
    </source>
</evidence>
<proteinExistence type="predicted"/>
<dbReference type="SUPFAM" id="SSF82185">
    <property type="entry name" value="Histone H3 K4-specific methyltransferase SET7/9 N-terminal domain"/>
    <property type="match status" value="2"/>
</dbReference>
<dbReference type="EMBL" id="FPAS01000004">
    <property type="protein sequence ID" value="SFT81329.1"/>
    <property type="molecule type" value="Genomic_DNA"/>
</dbReference>
<evidence type="ECO:0000313" key="1">
    <source>
        <dbReference type="EMBL" id="SFT81329.1"/>
    </source>
</evidence>
<dbReference type="AlphaFoldDB" id="A0A1I7B298"/>
<protein>
    <submittedName>
        <fullName evidence="1">Antitoxin component YwqK of the YwqJK toxin-antitoxin module</fullName>
    </submittedName>
</protein>
<keyword evidence="2" id="KW-1185">Reference proteome</keyword>
<name>A0A1I7B298_9FLAO</name>